<dbReference type="InterPro" id="IPR008507">
    <property type="entry name" value="DUF789"/>
</dbReference>
<comment type="caution">
    <text evidence="2">The sequence shown here is derived from an EMBL/GenBank/DDBJ whole genome shotgun (WGS) entry which is preliminary data.</text>
</comment>
<keyword evidence="3" id="KW-1185">Reference proteome</keyword>
<accession>A0A835IJF5</accession>
<gene>
    <name evidence="2" type="ORF">IFM89_003909</name>
</gene>
<organism evidence="2 3">
    <name type="scientific">Coptis chinensis</name>
    <dbReference type="NCBI Taxonomy" id="261450"/>
    <lineage>
        <taxon>Eukaryota</taxon>
        <taxon>Viridiplantae</taxon>
        <taxon>Streptophyta</taxon>
        <taxon>Embryophyta</taxon>
        <taxon>Tracheophyta</taxon>
        <taxon>Spermatophyta</taxon>
        <taxon>Magnoliopsida</taxon>
        <taxon>Ranunculales</taxon>
        <taxon>Ranunculaceae</taxon>
        <taxon>Coptidoideae</taxon>
        <taxon>Coptis</taxon>
    </lineage>
</organism>
<name>A0A835IJF5_9MAGN</name>
<feature type="region of interest" description="Disordered" evidence="1">
    <location>
        <begin position="1"/>
        <end position="43"/>
    </location>
</feature>
<evidence type="ECO:0000313" key="3">
    <source>
        <dbReference type="Proteomes" id="UP000631114"/>
    </source>
</evidence>
<dbReference type="AlphaFoldDB" id="A0A835IJF5"/>
<evidence type="ECO:0000313" key="2">
    <source>
        <dbReference type="EMBL" id="KAF9619006.1"/>
    </source>
</evidence>
<dbReference type="PANTHER" id="PTHR31343">
    <property type="entry name" value="T15D22.8"/>
    <property type="match status" value="1"/>
</dbReference>
<dbReference type="Proteomes" id="UP000631114">
    <property type="component" value="Unassembled WGS sequence"/>
</dbReference>
<feature type="compositionally biased region" description="Basic and acidic residues" evidence="1">
    <location>
        <begin position="30"/>
        <end position="42"/>
    </location>
</feature>
<reference evidence="2 3" key="1">
    <citation type="submission" date="2020-10" db="EMBL/GenBank/DDBJ databases">
        <title>The Coptis chinensis genome and diversification of protoberbering-type alkaloids.</title>
        <authorList>
            <person name="Wang B."/>
            <person name="Shu S."/>
            <person name="Song C."/>
            <person name="Liu Y."/>
        </authorList>
    </citation>
    <scope>NUCLEOTIDE SEQUENCE [LARGE SCALE GENOMIC DNA]</scope>
    <source>
        <strain evidence="2">HL-2020</strain>
        <tissue evidence="2">Leaf</tissue>
    </source>
</reference>
<dbReference type="Pfam" id="PF05623">
    <property type="entry name" value="DUF789"/>
    <property type="match status" value="1"/>
</dbReference>
<sequence>MSSSSGFNFARSHSGDRFYNPPMRRQQLLEQKKQQQVEKKEQQQQVVVQRVMQQLKVTSVKQEEEIDSSSSSPVGTTTNLDRFLESVTPLVTAQYFSKTSMKEWRSGGDGEFHPYFNLEDLWESYKEWSAYGAGVPVMLNETDCVIQYYVPYLSGIQLYVDPSKPPLRVSGSREDQRQCVPSGVNSVGWTGFSESLATFAVNEL</sequence>
<proteinExistence type="predicted"/>
<protein>
    <submittedName>
        <fullName evidence="2">Uncharacterized protein</fullName>
    </submittedName>
</protein>
<dbReference type="OrthoDB" id="1896065at2759"/>
<dbReference type="PANTHER" id="PTHR31343:SF8">
    <property type="entry name" value="OS07G0246600 PROTEIN"/>
    <property type="match status" value="1"/>
</dbReference>
<dbReference type="EMBL" id="JADFTS010000002">
    <property type="protein sequence ID" value="KAF9619006.1"/>
    <property type="molecule type" value="Genomic_DNA"/>
</dbReference>
<evidence type="ECO:0000256" key="1">
    <source>
        <dbReference type="SAM" id="MobiDB-lite"/>
    </source>
</evidence>